<protein>
    <submittedName>
        <fullName evidence="1">Uncharacterized protein</fullName>
    </submittedName>
</protein>
<reference evidence="1 2" key="1">
    <citation type="submission" date="2024-10" db="EMBL/GenBank/DDBJ databases">
        <title>The Natural Products Discovery Center: Release of the First 8490 Sequenced Strains for Exploring Actinobacteria Biosynthetic Diversity.</title>
        <authorList>
            <person name="Kalkreuter E."/>
            <person name="Kautsar S.A."/>
            <person name="Yang D."/>
            <person name="Bader C.D."/>
            <person name="Teijaro C.N."/>
            <person name="Fluegel L."/>
            <person name="Davis C.M."/>
            <person name="Simpson J.R."/>
            <person name="Lauterbach L."/>
            <person name="Steele A.D."/>
            <person name="Gui C."/>
            <person name="Meng S."/>
            <person name="Li G."/>
            <person name="Viehrig K."/>
            <person name="Ye F."/>
            <person name="Su P."/>
            <person name="Kiefer A.F."/>
            <person name="Nichols A."/>
            <person name="Cepeda A.J."/>
            <person name="Yan W."/>
            <person name="Fan B."/>
            <person name="Jiang Y."/>
            <person name="Adhikari A."/>
            <person name="Zheng C.-J."/>
            <person name="Schuster L."/>
            <person name="Cowan T.M."/>
            <person name="Smanski M.J."/>
            <person name="Chevrette M.G."/>
            <person name="De Carvalho L.P.S."/>
            <person name="Shen B."/>
        </authorList>
    </citation>
    <scope>NUCLEOTIDE SEQUENCE [LARGE SCALE GENOMIC DNA]</scope>
    <source>
        <strain evidence="1 2">NPDC003040</strain>
    </source>
</reference>
<name>A0ABW6QSN4_9NOCA</name>
<dbReference type="Proteomes" id="UP001601948">
    <property type="component" value="Unassembled WGS sequence"/>
</dbReference>
<evidence type="ECO:0000313" key="2">
    <source>
        <dbReference type="Proteomes" id="UP001601948"/>
    </source>
</evidence>
<comment type="caution">
    <text evidence="1">The sequence shown here is derived from an EMBL/GenBank/DDBJ whole genome shotgun (WGS) entry which is preliminary data.</text>
</comment>
<dbReference type="EMBL" id="JBIAPI010000003">
    <property type="protein sequence ID" value="MFF3224250.1"/>
    <property type="molecule type" value="Genomic_DNA"/>
</dbReference>
<sequence>MLQPVLTWGPACAPVQQPPTYSTWWISGQYVNVYSNDPRYRGCHSGRAMSVKVGEVLEMDITLDQSTGLWTQTITGQAGSVRYSINLRKQAQNMALFAIEPWDNARLADRLVFSGTTLTFRDEAAQSCLNPELTYTGTGGTISPPTVDGRRCHIDTVTVNVPRSAA</sequence>
<evidence type="ECO:0000313" key="1">
    <source>
        <dbReference type="EMBL" id="MFF3224250.1"/>
    </source>
</evidence>
<accession>A0ABW6QSN4</accession>
<gene>
    <name evidence="1" type="ORF">ACFYV7_15765</name>
</gene>
<proteinExistence type="predicted"/>
<organism evidence="1 2">
    <name type="scientific">Nocardia suismassiliense</name>
    <dbReference type="NCBI Taxonomy" id="2077092"/>
    <lineage>
        <taxon>Bacteria</taxon>
        <taxon>Bacillati</taxon>
        <taxon>Actinomycetota</taxon>
        <taxon>Actinomycetes</taxon>
        <taxon>Mycobacteriales</taxon>
        <taxon>Nocardiaceae</taxon>
        <taxon>Nocardia</taxon>
    </lineage>
</organism>
<dbReference type="RefSeq" id="WP_387717770.1">
    <property type="nucleotide sequence ID" value="NZ_JBIAPI010000003.1"/>
</dbReference>
<keyword evidence="2" id="KW-1185">Reference proteome</keyword>